<evidence type="ECO:0000256" key="2">
    <source>
        <dbReference type="ARBA" id="ARBA00022525"/>
    </source>
</evidence>
<dbReference type="InterPro" id="IPR052052">
    <property type="entry name" value="Polysaccharide_Lyase_9"/>
</dbReference>
<evidence type="ECO:0000256" key="1">
    <source>
        <dbReference type="ARBA" id="ARBA00004613"/>
    </source>
</evidence>
<dbReference type="GO" id="GO:0016837">
    <property type="term" value="F:carbon-oxygen lyase activity, acting on polysaccharides"/>
    <property type="evidence" value="ECO:0007669"/>
    <property type="project" value="TreeGrafter"/>
</dbReference>
<dbReference type="STRING" id="546874.SAMN04488544_0106"/>
<sequence length="498" mass="53340">MQDVRTYRTPRARRLRRGAAAGVALLVALGTGAAVSLPASADPGRTAAAAKSRTLVVAANGDDRAAGTARRPLATVQAAVDRLPQGGTVELRGGRYAQRVSLGASVHDLTIRPYGREHPVLDGAGLDVPDGRSAMVEVDGSRRVTVRGLEVTGYRTTAIDAMPIGVYVHGPARDVTVEDLHVHHLGNDNGTLGSFDLNAHGIAVYGDSVEHPITGLRIEGNEVDHLVLGASEAVVVNGNVDGWRVSRNFVHDNNNIGIDAIGYEPTLPEPYRYTDRNRARNGVISDNVVRNTISKGNPSYYEDGEWCNCADGIYVDGGTRITIERNALSGNDIGVEVAAENARGSADHVLVSRNVITRSAYVGIATGGYCNGSEACGGEQTGRAHDNRFERNTLYANNRLDDGSPEVLVQYYAYRTSFTRNRVWATNDARAVIGTVDGAGSDGLSTPLKADRNTYWATGGTRTATFGSLGTTYTGFETYRKATGQDRHSRFAKFRLPR</sequence>
<dbReference type="EMBL" id="LT629799">
    <property type="protein sequence ID" value="SDU80058.1"/>
    <property type="molecule type" value="Genomic_DNA"/>
</dbReference>
<evidence type="ECO:0000256" key="3">
    <source>
        <dbReference type="ARBA" id="ARBA00022729"/>
    </source>
</evidence>
<dbReference type="OrthoDB" id="8660908at2"/>
<dbReference type="Proteomes" id="UP000198825">
    <property type="component" value="Chromosome I"/>
</dbReference>
<gene>
    <name evidence="5" type="ORF">SAMN04488544_0106</name>
</gene>
<evidence type="ECO:0000313" key="6">
    <source>
        <dbReference type="Proteomes" id="UP000198825"/>
    </source>
</evidence>
<comment type="subcellular location">
    <subcellularLocation>
        <location evidence="1">Secreted</location>
    </subcellularLocation>
</comment>
<protein>
    <submittedName>
        <fullName evidence="5">Right handed beta helix region</fullName>
    </submittedName>
</protein>
<proteinExistence type="predicted"/>
<dbReference type="PANTHER" id="PTHR40088">
    <property type="entry name" value="PECTATE LYASE (EUROFUNG)"/>
    <property type="match status" value="1"/>
</dbReference>
<keyword evidence="6" id="KW-1185">Reference proteome</keyword>
<keyword evidence="2" id="KW-0964">Secreted</keyword>
<dbReference type="AlphaFoldDB" id="A0A1H2LHH2"/>
<dbReference type="InterPro" id="IPR012334">
    <property type="entry name" value="Pectin_lyas_fold"/>
</dbReference>
<dbReference type="RefSeq" id="WP_091072191.1">
    <property type="nucleotide sequence ID" value="NZ_LT629799.1"/>
</dbReference>
<dbReference type="SMART" id="SM00710">
    <property type="entry name" value="PbH1"/>
    <property type="match status" value="6"/>
</dbReference>
<evidence type="ECO:0000256" key="4">
    <source>
        <dbReference type="SAM" id="SignalP"/>
    </source>
</evidence>
<name>A0A1H2LHH2_9ACTN</name>
<dbReference type="Gene3D" id="2.160.20.10">
    <property type="entry name" value="Single-stranded right-handed beta-helix, Pectin lyase-like"/>
    <property type="match status" value="1"/>
</dbReference>
<dbReference type="SUPFAM" id="SSF51126">
    <property type="entry name" value="Pectin lyase-like"/>
    <property type="match status" value="1"/>
</dbReference>
<dbReference type="InterPro" id="IPR006626">
    <property type="entry name" value="PbH1"/>
</dbReference>
<organism evidence="5 6">
    <name type="scientific">Microlunatus sagamiharensis</name>
    <dbReference type="NCBI Taxonomy" id="546874"/>
    <lineage>
        <taxon>Bacteria</taxon>
        <taxon>Bacillati</taxon>
        <taxon>Actinomycetota</taxon>
        <taxon>Actinomycetes</taxon>
        <taxon>Propionibacteriales</taxon>
        <taxon>Propionibacteriaceae</taxon>
        <taxon>Microlunatus</taxon>
    </lineage>
</organism>
<feature type="signal peptide" evidence="4">
    <location>
        <begin position="1"/>
        <end position="41"/>
    </location>
</feature>
<reference evidence="6" key="1">
    <citation type="submission" date="2016-10" db="EMBL/GenBank/DDBJ databases">
        <authorList>
            <person name="Varghese N."/>
            <person name="Submissions S."/>
        </authorList>
    </citation>
    <scope>NUCLEOTIDE SEQUENCE [LARGE SCALE GENOMIC DNA]</scope>
    <source>
        <strain evidence="6">DSM 21743</strain>
    </source>
</reference>
<dbReference type="PANTHER" id="PTHR40088:SF2">
    <property type="entry name" value="SECRETED SUGAR HYDROLASE"/>
    <property type="match status" value="1"/>
</dbReference>
<dbReference type="InterPro" id="IPR011050">
    <property type="entry name" value="Pectin_lyase_fold/virulence"/>
</dbReference>
<accession>A0A1H2LHH2</accession>
<evidence type="ECO:0000313" key="5">
    <source>
        <dbReference type="EMBL" id="SDU80058.1"/>
    </source>
</evidence>
<dbReference type="GO" id="GO:0005576">
    <property type="term" value="C:extracellular region"/>
    <property type="evidence" value="ECO:0007669"/>
    <property type="project" value="UniProtKB-SubCell"/>
</dbReference>
<feature type="chain" id="PRO_5009279374" evidence="4">
    <location>
        <begin position="42"/>
        <end position="498"/>
    </location>
</feature>
<keyword evidence="3 4" id="KW-0732">Signal</keyword>